<dbReference type="PROSITE" id="PS50039">
    <property type="entry name" value="FORK_HEAD_3"/>
    <property type="match status" value="1"/>
</dbReference>
<dbReference type="GO" id="GO:0003700">
    <property type="term" value="F:DNA-binding transcription factor activity"/>
    <property type="evidence" value="ECO:0007669"/>
    <property type="project" value="InterPro"/>
</dbReference>
<feature type="chain" id="PRO_5005887901" description="Forkhead box protein fkh-2" evidence="10">
    <location>
        <begin position="24"/>
        <end position="135"/>
    </location>
</feature>
<evidence type="ECO:0000256" key="10">
    <source>
        <dbReference type="SAM" id="SignalP"/>
    </source>
</evidence>
<dbReference type="InterPro" id="IPR030456">
    <property type="entry name" value="TF_fork_head_CS_2"/>
</dbReference>
<dbReference type="PRINTS" id="PR00053">
    <property type="entry name" value="FORKHEAD"/>
</dbReference>
<sequence>LCHQKIQVIILFFLFIYFKPTTSNTTTTTNNNNNSIGANNSNANCTVDYSTHPKKPPYSYSQLIVQAMKHFGGQKVLLTDIYGYIRERYAWYRLCDPSWQNSIRHNLSLNKQFIKIPRSAEDKGKGSYWKLDFSR</sequence>
<dbReference type="GO" id="GO:0005634">
    <property type="term" value="C:nucleus"/>
    <property type="evidence" value="ECO:0007669"/>
    <property type="project" value="UniProtKB-SubCell"/>
</dbReference>
<evidence type="ECO:0000256" key="2">
    <source>
        <dbReference type="ARBA" id="ARBA00023015"/>
    </source>
</evidence>
<name>A0A0N4VQX5_ENTVE</name>
<keyword evidence="4" id="KW-0804">Transcription</keyword>
<keyword evidence="2" id="KW-0805">Transcription regulation</keyword>
<dbReference type="FunFam" id="1.10.10.10:FF:000135">
    <property type="entry name" value="forkhead box protein G1"/>
    <property type="match status" value="1"/>
</dbReference>
<evidence type="ECO:0000313" key="12">
    <source>
        <dbReference type="WBParaSite" id="EVEC_0001343201-mRNA-1"/>
    </source>
</evidence>
<accession>A0A0N4VQX5</accession>
<dbReference type="PANTHER" id="PTHR45881">
    <property type="entry name" value="CHECKPOINT SUPPRESSOR 1-LIKE, ISOFORM A-RELATED"/>
    <property type="match status" value="1"/>
</dbReference>
<feature type="domain" description="Fork-head" evidence="11">
    <location>
        <begin position="55"/>
        <end position="135"/>
    </location>
</feature>
<proteinExistence type="predicted"/>
<feature type="DNA-binding region" description="Fork-head" evidence="9">
    <location>
        <begin position="55"/>
        <end position="135"/>
    </location>
</feature>
<evidence type="ECO:0000256" key="8">
    <source>
        <dbReference type="ARBA" id="ARBA00077297"/>
    </source>
</evidence>
<dbReference type="PROSITE" id="PS00658">
    <property type="entry name" value="FORK_HEAD_2"/>
    <property type="match status" value="1"/>
</dbReference>
<reference evidence="12" key="1">
    <citation type="submission" date="2017-02" db="UniProtKB">
        <authorList>
            <consortium name="WormBaseParasite"/>
        </authorList>
    </citation>
    <scope>IDENTIFICATION</scope>
</reference>
<comment type="subcellular location">
    <subcellularLocation>
        <location evidence="1 9">Nucleus</location>
    </subcellularLocation>
</comment>
<feature type="signal peptide" evidence="10">
    <location>
        <begin position="1"/>
        <end position="23"/>
    </location>
</feature>
<dbReference type="InterPro" id="IPR036388">
    <property type="entry name" value="WH-like_DNA-bd_sf"/>
</dbReference>
<keyword evidence="3 9" id="KW-0238">DNA-binding</keyword>
<protein>
    <recommendedName>
        <fullName evidence="7">Forkhead box protein fkh-2</fullName>
    </recommendedName>
    <alternativeName>
        <fullName evidence="8">Forkhead transcription factor family member fkh-2</fullName>
    </alternativeName>
</protein>
<keyword evidence="10" id="KW-0732">Signal</keyword>
<comment type="function">
    <text evidence="6">Transcription factor. Plays a role in embryogenesis and later development, perhaps acting redundantly with forkhead protein pes-1.</text>
</comment>
<evidence type="ECO:0000256" key="6">
    <source>
        <dbReference type="ARBA" id="ARBA00056063"/>
    </source>
</evidence>
<dbReference type="InterPro" id="IPR036390">
    <property type="entry name" value="WH_DNA-bd_sf"/>
</dbReference>
<evidence type="ECO:0000256" key="7">
    <source>
        <dbReference type="ARBA" id="ARBA00071019"/>
    </source>
</evidence>
<evidence type="ECO:0000256" key="1">
    <source>
        <dbReference type="ARBA" id="ARBA00004123"/>
    </source>
</evidence>
<dbReference type="Gene3D" id="1.10.10.10">
    <property type="entry name" value="Winged helix-like DNA-binding domain superfamily/Winged helix DNA-binding domain"/>
    <property type="match status" value="1"/>
</dbReference>
<evidence type="ECO:0000256" key="5">
    <source>
        <dbReference type="ARBA" id="ARBA00023242"/>
    </source>
</evidence>
<dbReference type="SUPFAM" id="SSF46785">
    <property type="entry name" value="Winged helix' DNA-binding domain"/>
    <property type="match status" value="1"/>
</dbReference>
<dbReference type="GO" id="GO:0006357">
    <property type="term" value="P:regulation of transcription by RNA polymerase II"/>
    <property type="evidence" value="ECO:0007669"/>
    <property type="project" value="UniProtKB-ARBA"/>
</dbReference>
<organism evidence="12">
    <name type="scientific">Enterobius vermicularis</name>
    <name type="common">Human pinworm</name>
    <dbReference type="NCBI Taxonomy" id="51028"/>
    <lineage>
        <taxon>Eukaryota</taxon>
        <taxon>Metazoa</taxon>
        <taxon>Ecdysozoa</taxon>
        <taxon>Nematoda</taxon>
        <taxon>Chromadorea</taxon>
        <taxon>Rhabditida</taxon>
        <taxon>Spirurina</taxon>
        <taxon>Oxyuridomorpha</taxon>
        <taxon>Oxyuroidea</taxon>
        <taxon>Oxyuridae</taxon>
        <taxon>Enterobius</taxon>
    </lineage>
</organism>
<dbReference type="WBParaSite" id="EVEC_0001343201-mRNA-1">
    <property type="protein sequence ID" value="EVEC_0001343201-mRNA-1"/>
    <property type="gene ID" value="EVEC_0001343201"/>
</dbReference>
<dbReference type="AlphaFoldDB" id="A0A0N4VQX5"/>
<evidence type="ECO:0000259" key="11">
    <source>
        <dbReference type="PROSITE" id="PS50039"/>
    </source>
</evidence>
<dbReference type="SMART" id="SM00339">
    <property type="entry name" value="FH"/>
    <property type="match status" value="1"/>
</dbReference>
<evidence type="ECO:0000256" key="4">
    <source>
        <dbReference type="ARBA" id="ARBA00023163"/>
    </source>
</evidence>
<dbReference type="InterPro" id="IPR018122">
    <property type="entry name" value="TF_fork_head_CS_1"/>
</dbReference>
<dbReference type="Pfam" id="PF00250">
    <property type="entry name" value="Forkhead"/>
    <property type="match status" value="1"/>
</dbReference>
<dbReference type="PROSITE" id="PS00657">
    <property type="entry name" value="FORK_HEAD_1"/>
    <property type="match status" value="1"/>
</dbReference>
<dbReference type="InterPro" id="IPR001766">
    <property type="entry name" value="Fork_head_dom"/>
</dbReference>
<keyword evidence="5 9" id="KW-0539">Nucleus</keyword>
<evidence type="ECO:0000256" key="9">
    <source>
        <dbReference type="PROSITE-ProRule" id="PRU00089"/>
    </source>
</evidence>
<evidence type="ECO:0000256" key="3">
    <source>
        <dbReference type="ARBA" id="ARBA00023125"/>
    </source>
</evidence>
<dbReference type="GO" id="GO:0043565">
    <property type="term" value="F:sequence-specific DNA binding"/>
    <property type="evidence" value="ECO:0007669"/>
    <property type="project" value="InterPro"/>
</dbReference>